<reference evidence="3" key="1">
    <citation type="submission" date="2023-03" db="EMBL/GenBank/DDBJ databases">
        <title>Massive genome expansion in bonnet fungi (Mycena s.s.) driven by repeated elements and novel gene families across ecological guilds.</title>
        <authorList>
            <consortium name="Lawrence Berkeley National Laboratory"/>
            <person name="Harder C.B."/>
            <person name="Miyauchi S."/>
            <person name="Viragh M."/>
            <person name="Kuo A."/>
            <person name="Thoen E."/>
            <person name="Andreopoulos B."/>
            <person name="Lu D."/>
            <person name="Skrede I."/>
            <person name="Drula E."/>
            <person name="Henrissat B."/>
            <person name="Morin E."/>
            <person name="Kohler A."/>
            <person name="Barry K."/>
            <person name="LaButti K."/>
            <person name="Morin E."/>
            <person name="Salamov A."/>
            <person name="Lipzen A."/>
            <person name="Mereny Z."/>
            <person name="Hegedus B."/>
            <person name="Baldrian P."/>
            <person name="Stursova M."/>
            <person name="Weitz H."/>
            <person name="Taylor A."/>
            <person name="Grigoriev I.V."/>
            <person name="Nagy L.G."/>
            <person name="Martin F."/>
            <person name="Kauserud H."/>
        </authorList>
    </citation>
    <scope>NUCLEOTIDE SEQUENCE</scope>
    <source>
        <strain evidence="3">CBHHK067</strain>
    </source>
</reference>
<accession>A0AAD7GF14</accession>
<feature type="compositionally biased region" description="Polar residues" evidence="1">
    <location>
        <begin position="873"/>
        <end position="885"/>
    </location>
</feature>
<organism evidence="3 4">
    <name type="scientific">Mycena rosella</name>
    <name type="common">Pink bonnet</name>
    <name type="synonym">Agaricus rosellus</name>
    <dbReference type="NCBI Taxonomy" id="1033263"/>
    <lineage>
        <taxon>Eukaryota</taxon>
        <taxon>Fungi</taxon>
        <taxon>Dikarya</taxon>
        <taxon>Basidiomycota</taxon>
        <taxon>Agaricomycotina</taxon>
        <taxon>Agaricomycetes</taxon>
        <taxon>Agaricomycetidae</taxon>
        <taxon>Agaricales</taxon>
        <taxon>Marasmiineae</taxon>
        <taxon>Mycenaceae</taxon>
        <taxon>Mycena</taxon>
    </lineage>
</organism>
<dbReference type="AlphaFoldDB" id="A0AAD7GF14"/>
<feature type="region of interest" description="Disordered" evidence="1">
    <location>
        <begin position="849"/>
        <end position="892"/>
    </location>
</feature>
<evidence type="ECO:0000313" key="4">
    <source>
        <dbReference type="Proteomes" id="UP001221757"/>
    </source>
</evidence>
<feature type="domain" description="DUF6589" evidence="2">
    <location>
        <begin position="331"/>
        <end position="778"/>
    </location>
</feature>
<feature type="region of interest" description="Disordered" evidence="1">
    <location>
        <begin position="954"/>
        <end position="988"/>
    </location>
</feature>
<dbReference type="Proteomes" id="UP001221757">
    <property type="component" value="Unassembled WGS sequence"/>
</dbReference>
<feature type="region of interest" description="Disordered" evidence="1">
    <location>
        <begin position="486"/>
        <end position="509"/>
    </location>
</feature>
<name>A0AAD7GF14_MYCRO</name>
<dbReference type="EMBL" id="JARKIE010000110">
    <property type="protein sequence ID" value="KAJ7683229.1"/>
    <property type="molecule type" value="Genomic_DNA"/>
</dbReference>
<feature type="compositionally biased region" description="Low complexity" evidence="1">
    <location>
        <begin position="490"/>
        <end position="506"/>
    </location>
</feature>
<evidence type="ECO:0000259" key="2">
    <source>
        <dbReference type="Pfam" id="PF20231"/>
    </source>
</evidence>
<gene>
    <name evidence="3" type="ORF">B0H17DRAFT_1160943</name>
</gene>
<feature type="compositionally biased region" description="Polar residues" evidence="1">
    <location>
        <begin position="850"/>
        <end position="859"/>
    </location>
</feature>
<feature type="region of interest" description="Disordered" evidence="1">
    <location>
        <begin position="607"/>
        <end position="639"/>
    </location>
</feature>
<dbReference type="InterPro" id="IPR046496">
    <property type="entry name" value="DUF6589"/>
</dbReference>
<sequence>MDNVLRTYAFDSLGEFLSVLFHPRIRDEKDSRTKRHRQAVSAFLRGRCTTTIADIIPLIFNHNSSRAGRKHPDQRAASFSPHVPLKEICYARPYMAAWAMCIVGDHTYDRVGKLACKNCSDPRSRRHLRATSNGCTENANVVEWEDVKFSIEELAALYKNEDPFLWYLTECFSASRKKGQVIVKKTRPHPIIQVGAISSFITSRNRYASGDLGLPLGLSLFACQAHIHVKRVFCRFGYAVSNSTTRNALTSLTDRSLNELKDKVQDATAQGETEFRKISDNVQRYARVFKHGLGKENELKHGMACTAVGLDDCKPGTFRASDHIARVLKQDRQTMTVESLYDSIDWEHMDNIANLHFVRVLVDFPPCLNPLASQVSARFRTALAKHCLKPRKKCLQPLSTNSGQQMENKGYQAGFRNFDEQMGIEPEKCDDLLSWNRADGGGHATLMRQKMIQVTTKDIYASYRNAISTPETWHTKSTQLNSAAANHYRPAASPDPSSLSRSSNAAKMKRPTDLKKCDFYPTSRSMSMIWDARVLDCWCLVLGCDSDLLTHFEELATHHCLSTIDDLLEQASILWEHYASQAAYEQALDKAEQDGALHRSKFLMGSTWTPPSGPEAPAAENDIDTEMPEEGPKVHKKPPGFNGDRVLSNSILFLMEFGWWIELNYAIPEGDIGRVFEILKIFIFTFAGSSNQNYMKYMLDLYALLEFECSPEEIGTFVEGDIMQEWNNRWLTQISEQRGGDFDDKFYRKTIAPNMLHFLQIKEDIESAFDLKRCSKSHPSPHLRDKIKILLQLYQEEELHSFRSGRSMGHAAVSQFDQGYQRSEDSKLAEYLQHSAEYAELLWEMEDRSSSPMAAQQSNPPSPIPDRNFHSPAPSSCRSPTASNCSSLSTTRSFRSSASAQSRLAADCIEEWDIVNHSDERLFSGSDLTVTVDPDTGRLSDDWYEPEEFEALVERLCGPELQEEESEDEEPESDEPETESEGEDPEDD</sequence>
<dbReference type="Pfam" id="PF20231">
    <property type="entry name" value="DUF6589"/>
    <property type="match status" value="1"/>
</dbReference>
<evidence type="ECO:0000313" key="3">
    <source>
        <dbReference type="EMBL" id="KAJ7683229.1"/>
    </source>
</evidence>
<protein>
    <recommendedName>
        <fullName evidence="2">DUF6589 domain-containing protein</fullName>
    </recommendedName>
</protein>
<comment type="caution">
    <text evidence="3">The sequence shown here is derived from an EMBL/GenBank/DDBJ whole genome shotgun (WGS) entry which is preliminary data.</text>
</comment>
<keyword evidence="4" id="KW-1185">Reference proteome</keyword>
<proteinExistence type="predicted"/>
<evidence type="ECO:0000256" key="1">
    <source>
        <dbReference type="SAM" id="MobiDB-lite"/>
    </source>
</evidence>
<feature type="compositionally biased region" description="Acidic residues" evidence="1">
    <location>
        <begin position="961"/>
        <end position="988"/>
    </location>
</feature>